<feature type="domain" description="THIF-type NAD/FAD binding fold" evidence="2">
    <location>
        <begin position="12"/>
        <end position="230"/>
    </location>
</feature>
<dbReference type="Proteomes" id="UP001209229">
    <property type="component" value="Unassembled WGS sequence"/>
</dbReference>
<dbReference type="SUPFAM" id="SSF69572">
    <property type="entry name" value="Activating enzymes of the ubiquitin-like proteins"/>
    <property type="match status" value="1"/>
</dbReference>
<gene>
    <name evidence="3" type="ORF">OM075_03600</name>
</gene>
<dbReference type="GO" id="GO:0008641">
    <property type="term" value="F:ubiquitin-like modifier activating enzyme activity"/>
    <property type="evidence" value="ECO:0007669"/>
    <property type="project" value="InterPro"/>
</dbReference>
<dbReference type="PANTHER" id="PTHR10953:SF102">
    <property type="entry name" value="ADENYLYLTRANSFERASE AND SULFURTRANSFERASE MOCS3"/>
    <property type="match status" value="1"/>
</dbReference>
<dbReference type="GO" id="GO:0005829">
    <property type="term" value="C:cytosol"/>
    <property type="evidence" value="ECO:0007669"/>
    <property type="project" value="TreeGrafter"/>
</dbReference>
<comment type="caution">
    <text evidence="3">The sequence shown here is derived from an EMBL/GenBank/DDBJ whole genome shotgun (WGS) entry which is preliminary data.</text>
</comment>
<dbReference type="FunFam" id="3.40.50.720:FF:000080">
    <property type="entry name" value="Thiazole biosynthesis adenylyltransferase ThiF"/>
    <property type="match status" value="1"/>
</dbReference>
<dbReference type="EMBL" id="JAPDPJ010000004">
    <property type="protein sequence ID" value="MCW3785532.1"/>
    <property type="molecule type" value="Genomic_DNA"/>
</dbReference>
<dbReference type="GO" id="GO:0008146">
    <property type="term" value="F:sulfotransferase activity"/>
    <property type="evidence" value="ECO:0007669"/>
    <property type="project" value="TreeGrafter"/>
</dbReference>
<dbReference type="InterPro" id="IPR035985">
    <property type="entry name" value="Ubiquitin-activating_enz"/>
</dbReference>
<sequence length="236" mass="26259">MNKLSTENQERYSRQLLLKEVGVEGQLKLKAAKVLVIGAGGLGCPVLQYLVAAGIGKIGIVDHDVVSISNLQRQILYREDELGVSKAHLAQQKLQYLNSETIIQIYNTFLNKDNVEDIMGEYDVVVGATDNFESRYLIDTYSQNLYIPFVHGSVEGFEGQYSVFNYKNKISYSDVFPSQPELPKDYVIGVMGALPGIIGSMMAMEVIKICCNLKGVAADALYIFKALENKLIKLNY</sequence>
<dbReference type="InterPro" id="IPR045886">
    <property type="entry name" value="ThiF/MoeB/HesA"/>
</dbReference>
<dbReference type="PANTHER" id="PTHR10953">
    <property type="entry name" value="UBIQUITIN-ACTIVATING ENZYME E1"/>
    <property type="match status" value="1"/>
</dbReference>
<reference evidence="3" key="1">
    <citation type="submission" date="2022-10" db="EMBL/GenBank/DDBJ databases">
        <authorList>
            <person name="Yu W.X."/>
        </authorList>
    </citation>
    <scope>NUCLEOTIDE SEQUENCE</scope>
    <source>
        <strain evidence="3">AAT</strain>
    </source>
</reference>
<dbReference type="Pfam" id="PF00899">
    <property type="entry name" value="ThiF"/>
    <property type="match status" value="1"/>
</dbReference>
<dbReference type="RefSeq" id="WP_301189104.1">
    <property type="nucleotide sequence ID" value="NZ_JAPDPJ010000004.1"/>
</dbReference>
<dbReference type="GO" id="GO:0004792">
    <property type="term" value="F:thiosulfate-cyanide sulfurtransferase activity"/>
    <property type="evidence" value="ECO:0007669"/>
    <property type="project" value="TreeGrafter"/>
</dbReference>
<dbReference type="GO" id="GO:0016779">
    <property type="term" value="F:nucleotidyltransferase activity"/>
    <property type="evidence" value="ECO:0007669"/>
    <property type="project" value="TreeGrafter"/>
</dbReference>
<comment type="similarity">
    <text evidence="1">Belongs to the HesA/MoeB/ThiF family.</text>
</comment>
<accession>A0AAE3M2A1</accession>
<evidence type="ECO:0000256" key="1">
    <source>
        <dbReference type="ARBA" id="ARBA00009919"/>
    </source>
</evidence>
<dbReference type="Gene3D" id="3.40.50.720">
    <property type="entry name" value="NAD(P)-binding Rossmann-like Domain"/>
    <property type="match status" value="1"/>
</dbReference>
<evidence type="ECO:0000313" key="4">
    <source>
        <dbReference type="Proteomes" id="UP001209229"/>
    </source>
</evidence>
<protein>
    <submittedName>
        <fullName evidence="3">HesA/MoeB/ThiF family protein</fullName>
    </submittedName>
</protein>
<organism evidence="3 4">
    <name type="scientific">Plebeiibacterium sediminum</name>
    <dbReference type="NCBI Taxonomy" id="2992112"/>
    <lineage>
        <taxon>Bacteria</taxon>
        <taxon>Pseudomonadati</taxon>
        <taxon>Bacteroidota</taxon>
        <taxon>Bacteroidia</taxon>
        <taxon>Marinilabiliales</taxon>
        <taxon>Marinilabiliaceae</taxon>
        <taxon>Plebeiibacterium</taxon>
    </lineage>
</organism>
<name>A0AAE3M2A1_9BACT</name>
<keyword evidence="4" id="KW-1185">Reference proteome</keyword>
<evidence type="ECO:0000313" key="3">
    <source>
        <dbReference type="EMBL" id="MCW3785532.1"/>
    </source>
</evidence>
<dbReference type="AlphaFoldDB" id="A0AAE3M2A1"/>
<proteinExistence type="inferred from homology"/>
<dbReference type="InterPro" id="IPR000594">
    <property type="entry name" value="ThiF_NAD_FAD-bd"/>
</dbReference>
<evidence type="ECO:0000259" key="2">
    <source>
        <dbReference type="Pfam" id="PF00899"/>
    </source>
</evidence>
<dbReference type="CDD" id="cd00757">
    <property type="entry name" value="ThiF_MoeB_HesA_family"/>
    <property type="match status" value="1"/>
</dbReference>